<dbReference type="Proteomes" id="UP000238093">
    <property type="component" value="Chromosome I"/>
</dbReference>
<gene>
    <name evidence="1" type="ORF">CFBP6411_05459</name>
</gene>
<proteinExistence type="predicted"/>
<dbReference type="AlphaFoldDB" id="A0A2K4WLN9"/>
<protein>
    <submittedName>
        <fullName evidence="1">Uncharacterized protein</fullName>
    </submittedName>
</protein>
<reference evidence="1 2" key="1">
    <citation type="submission" date="2017-11" db="EMBL/GenBank/DDBJ databases">
        <authorList>
            <person name="Han C.G."/>
        </authorList>
    </citation>
    <scope>NUCLEOTIDE SEQUENCE [LARGE SCALE GENOMIC DNA]</scope>
    <source>
        <strain evidence="1">CFBP6411</strain>
    </source>
</reference>
<dbReference type="EMBL" id="LT963408">
    <property type="protein sequence ID" value="SOS36816.1"/>
    <property type="molecule type" value="Genomic_DNA"/>
</dbReference>
<evidence type="ECO:0000313" key="2">
    <source>
        <dbReference type="Proteomes" id="UP000238093"/>
    </source>
</evidence>
<dbReference type="RefSeq" id="WP_104698760.1">
    <property type="nucleotide sequence ID" value="NZ_LT963408.1"/>
</dbReference>
<organism evidence="1 2">
    <name type="scientific">Pseudomonas syringae group genomosp. 3</name>
    <dbReference type="NCBI Taxonomy" id="251701"/>
    <lineage>
        <taxon>Bacteria</taxon>
        <taxon>Pseudomonadati</taxon>
        <taxon>Pseudomonadota</taxon>
        <taxon>Gammaproteobacteria</taxon>
        <taxon>Pseudomonadales</taxon>
        <taxon>Pseudomonadaceae</taxon>
        <taxon>Pseudomonas</taxon>
    </lineage>
</organism>
<name>A0A2K4WLN9_9PSED</name>
<evidence type="ECO:0000313" key="1">
    <source>
        <dbReference type="EMBL" id="SOS36816.1"/>
    </source>
</evidence>
<accession>A0A2K4WLN9</accession>
<sequence>MNNVSADMDYQETIRAAAQAFIERHQGEHLGDLGQLLTRTADHLVESFEVKESFANHLVCRLKINFSHACVLIAARARCILFKISSPLAFQT</sequence>